<name>A0A2R6XM82_MARPO</name>
<reference evidence="3" key="1">
    <citation type="journal article" date="2017" name="Cell">
        <title>Insights into land plant evolution garnered from the Marchantia polymorpha genome.</title>
        <authorList>
            <person name="Bowman J.L."/>
            <person name="Kohchi T."/>
            <person name="Yamato K.T."/>
            <person name="Jenkins J."/>
            <person name="Shu S."/>
            <person name="Ishizaki K."/>
            <person name="Yamaoka S."/>
            <person name="Nishihama R."/>
            <person name="Nakamura Y."/>
            <person name="Berger F."/>
            <person name="Adam C."/>
            <person name="Aki S.S."/>
            <person name="Althoff F."/>
            <person name="Araki T."/>
            <person name="Arteaga-Vazquez M.A."/>
            <person name="Balasubrmanian S."/>
            <person name="Barry K."/>
            <person name="Bauer D."/>
            <person name="Boehm C.R."/>
            <person name="Briginshaw L."/>
            <person name="Caballero-Perez J."/>
            <person name="Catarino B."/>
            <person name="Chen F."/>
            <person name="Chiyoda S."/>
            <person name="Chovatia M."/>
            <person name="Davies K.M."/>
            <person name="Delmans M."/>
            <person name="Demura T."/>
            <person name="Dierschke T."/>
            <person name="Dolan L."/>
            <person name="Dorantes-Acosta A.E."/>
            <person name="Eklund D.M."/>
            <person name="Florent S.N."/>
            <person name="Flores-Sandoval E."/>
            <person name="Fujiyama A."/>
            <person name="Fukuzawa H."/>
            <person name="Galik B."/>
            <person name="Grimanelli D."/>
            <person name="Grimwood J."/>
            <person name="Grossniklaus U."/>
            <person name="Hamada T."/>
            <person name="Haseloff J."/>
            <person name="Hetherington A.J."/>
            <person name="Higo A."/>
            <person name="Hirakawa Y."/>
            <person name="Hundley H.N."/>
            <person name="Ikeda Y."/>
            <person name="Inoue K."/>
            <person name="Inoue S.I."/>
            <person name="Ishida S."/>
            <person name="Jia Q."/>
            <person name="Kakita M."/>
            <person name="Kanazawa T."/>
            <person name="Kawai Y."/>
            <person name="Kawashima T."/>
            <person name="Kennedy M."/>
            <person name="Kinose K."/>
            <person name="Kinoshita T."/>
            <person name="Kohara Y."/>
            <person name="Koide E."/>
            <person name="Komatsu K."/>
            <person name="Kopischke S."/>
            <person name="Kubo M."/>
            <person name="Kyozuka J."/>
            <person name="Lagercrantz U."/>
            <person name="Lin S.S."/>
            <person name="Lindquist E."/>
            <person name="Lipzen A.M."/>
            <person name="Lu C.W."/>
            <person name="De Luna E."/>
            <person name="Martienssen R.A."/>
            <person name="Minamino N."/>
            <person name="Mizutani M."/>
            <person name="Mizutani M."/>
            <person name="Mochizuki N."/>
            <person name="Monte I."/>
            <person name="Mosher R."/>
            <person name="Nagasaki H."/>
            <person name="Nakagami H."/>
            <person name="Naramoto S."/>
            <person name="Nishitani K."/>
            <person name="Ohtani M."/>
            <person name="Okamoto T."/>
            <person name="Okumura M."/>
            <person name="Phillips J."/>
            <person name="Pollak B."/>
            <person name="Reinders A."/>
            <person name="Rovekamp M."/>
            <person name="Sano R."/>
            <person name="Sawa S."/>
            <person name="Schmid M.W."/>
            <person name="Shirakawa M."/>
            <person name="Solano R."/>
            <person name="Spunde A."/>
            <person name="Suetsugu N."/>
            <person name="Sugano S."/>
            <person name="Sugiyama A."/>
            <person name="Sun R."/>
            <person name="Suzuki Y."/>
            <person name="Takenaka M."/>
            <person name="Takezawa D."/>
            <person name="Tomogane H."/>
            <person name="Tsuzuki M."/>
            <person name="Ueda T."/>
            <person name="Umeda M."/>
            <person name="Ward J.M."/>
            <person name="Watanabe Y."/>
            <person name="Yazaki K."/>
            <person name="Yokoyama R."/>
            <person name="Yoshitake Y."/>
            <person name="Yotsui I."/>
            <person name="Zachgo S."/>
            <person name="Schmutz J."/>
        </authorList>
    </citation>
    <scope>NUCLEOTIDE SEQUENCE [LARGE SCALE GENOMIC DNA]</scope>
    <source>
        <strain evidence="3">Tak-1</strain>
    </source>
</reference>
<evidence type="ECO:0000313" key="3">
    <source>
        <dbReference type="Proteomes" id="UP000244005"/>
    </source>
</evidence>
<evidence type="ECO:0000256" key="1">
    <source>
        <dbReference type="SAM" id="MobiDB-lite"/>
    </source>
</evidence>
<evidence type="ECO:0000313" key="2">
    <source>
        <dbReference type="EMBL" id="PTQ47215.1"/>
    </source>
</evidence>
<proteinExistence type="predicted"/>
<dbReference type="Proteomes" id="UP000244005">
    <property type="component" value="Unassembled WGS sequence"/>
</dbReference>
<feature type="region of interest" description="Disordered" evidence="1">
    <location>
        <begin position="1"/>
        <end position="58"/>
    </location>
</feature>
<dbReference type="EMBL" id="KZ772680">
    <property type="protein sequence ID" value="PTQ47215.1"/>
    <property type="molecule type" value="Genomic_DNA"/>
</dbReference>
<gene>
    <name evidence="2" type="ORF">MARPO_0008s0009</name>
</gene>
<sequence>MLPVRCLSSERRWSPGRQTQSEREHSFSRRHARKESAPSARISVRSRGSAWPSAAGIASPGRLASARQLLEVSTVFVRREEEEEGELSKWKWQEEGGAAPGGRVLPRTG</sequence>
<protein>
    <submittedName>
        <fullName evidence="2">Uncharacterized protein</fullName>
    </submittedName>
</protein>
<organism evidence="2 3">
    <name type="scientific">Marchantia polymorpha</name>
    <name type="common">Common liverwort</name>
    <name type="synonym">Marchantia aquatica</name>
    <dbReference type="NCBI Taxonomy" id="3197"/>
    <lineage>
        <taxon>Eukaryota</taxon>
        <taxon>Viridiplantae</taxon>
        <taxon>Streptophyta</taxon>
        <taxon>Embryophyta</taxon>
        <taxon>Marchantiophyta</taxon>
        <taxon>Marchantiopsida</taxon>
        <taxon>Marchantiidae</taxon>
        <taxon>Marchantiales</taxon>
        <taxon>Marchantiaceae</taxon>
        <taxon>Marchantia</taxon>
    </lineage>
</organism>
<keyword evidence="3" id="KW-1185">Reference proteome</keyword>
<accession>A0A2R6XM82</accession>
<dbReference type="AlphaFoldDB" id="A0A2R6XM82"/>